<dbReference type="FunFam" id="2.40.50.100:FF:000013">
    <property type="entry name" value="Dihydrolipoamide acetyltransferase component of pyruvate dehydrogenase complex"/>
    <property type="match status" value="1"/>
</dbReference>
<dbReference type="InterPro" id="IPR004167">
    <property type="entry name" value="PSBD"/>
</dbReference>
<comment type="similarity">
    <text evidence="3 9">Belongs to the 2-oxoacid dehydrogenase family.</text>
</comment>
<evidence type="ECO:0000256" key="4">
    <source>
        <dbReference type="ARBA" id="ARBA00022679"/>
    </source>
</evidence>
<organism evidence="13 14">
    <name type="scientific">Volvox africanus</name>
    <dbReference type="NCBI Taxonomy" id="51714"/>
    <lineage>
        <taxon>Eukaryota</taxon>
        <taxon>Viridiplantae</taxon>
        <taxon>Chlorophyta</taxon>
        <taxon>core chlorophytes</taxon>
        <taxon>Chlorophyceae</taxon>
        <taxon>CS clade</taxon>
        <taxon>Chlamydomonadales</taxon>
        <taxon>Volvocaceae</taxon>
        <taxon>Volvox</taxon>
    </lineage>
</organism>
<evidence type="ECO:0000256" key="10">
    <source>
        <dbReference type="SAM" id="MobiDB-lite"/>
    </source>
</evidence>
<evidence type="ECO:0000256" key="8">
    <source>
        <dbReference type="ARBA" id="ARBA00023315"/>
    </source>
</evidence>
<protein>
    <recommendedName>
        <fullName evidence="9">Dihydrolipoamide acetyltransferase component of pyruvate dehydrogenase complex</fullName>
        <ecNumber evidence="9">2.3.1.-</ecNumber>
    </recommendedName>
</protein>
<dbReference type="GO" id="GO:0016407">
    <property type="term" value="F:acetyltransferase activity"/>
    <property type="evidence" value="ECO:0007669"/>
    <property type="project" value="TreeGrafter"/>
</dbReference>
<comment type="cofactor">
    <cofactor evidence="1 9">
        <name>(R)-lipoate</name>
        <dbReference type="ChEBI" id="CHEBI:83088"/>
    </cofactor>
</comment>
<evidence type="ECO:0000259" key="12">
    <source>
        <dbReference type="PROSITE" id="PS51826"/>
    </source>
</evidence>
<keyword evidence="14" id="KW-1185">Reference proteome</keyword>
<dbReference type="SUPFAM" id="SSF51230">
    <property type="entry name" value="Single hybrid motif"/>
    <property type="match status" value="1"/>
</dbReference>
<keyword evidence="8 9" id="KW-0012">Acyltransferase</keyword>
<keyword evidence="7" id="KW-0496">Mitochondrion</keyword>
<dbReference type="InterPro" id="IPR003016">
    <property type="entry name" value="2-oxoA_DH_lipoyl-BS"/>
</dbReference>
<name>A0A8J4FAM4_9CHLO</name>
<dbReference type="Pfam" id="PF02817">
    <property type="entry name" value="E3_binding"/>
    <property type="match status" value="1"/>
</dbReference>
<dbReference type="Gene3D" id="4.10.320.10">
    <property type="entry name" value="E3-binding domain"/>
    <property type="match status" value="1"/>
</dbReference>
<dbReference type="SUPFAM" id="SSF47005">
    <property type="entry name" value="Peripheral subunit-binding domain of 2-oxo acid dehydrogenase complex"/>
    <property type="match status" value="1"/>
</dbReference>
<dbReference type="InterPro" id="IPR036625">
    <property type="entry name" value="E3-bd_dom_sf"/>
</dbReference>
<keyword evidence="5 9" id="KW-0450">Lipoyl</keyword>
<evidence type="ECO:0000256" key="2">
    <source>
        <dbReference type="ARBA" id="ARBA00004305"/>
    </source>
</evidence>
<dbReference type="PANTHER" id="PTHR43178:SF14">
    <property type="entry name" value="LIPOAMIDE ACYLTRANSFERASE COMPONENT OF BRANCHED-CHAIN ALPHA-KETO ACID DEHYDROGENASE COMPLEX, MITOCHONDRIAL"/>
    <property type="match status" value="1"/>
</dbReference>
<dbReference type="Pfam" id="PF00198">
    <property type="entry name" value="2-oxoacid_dh"/>
    <property type="match status" value="2"/>
</dbReference>
<dbReference type="PROSITE" id="PS00189">
    <property type="entry name" value="LIPOYL"/>
    <property type="match status" value="1"/>
</dbReference>
<evidence type="ECO:0000313" key="14">
    <source>
        <dbReference type="Proteomes" id="UP000747399"/>
    </source>
</evidence>
<dbReference type="InterPro" id="IPR023213">
    <property type="entry name" value="CAT-like_dom_sf"/>
</dbReference>
<dbReference type="Proteomes" id="UP000747399">
    <property type="component" value="Unassembled WGS sequence"/>
</dbReference>
<feature type="domain" description="Peripheral subunit-binding (PSBD)" evidence="12">
    <location>
        <begin position="248"/>
        <end position="285"/>
    </location>
</feature>
<reference evidence="13" key="1">
    <citation type="journal article" date="2021" name="Proc. Natl. Acad. Sci. U.S.A.">
        <title>Three genomes in the algal genus Volvox reveal the fate of a haploid sex-determining region after a transition to homothallism.</title>
        <authorList>
            <person name="Yamamoto K."/>
            <person name="Hamaji T."/>
            <person name="Kawai-Toyooka H."/>
            <person name="Matsuzaki R."/>
            <person name="Takahashi F."/>
            <person name="Nishimura Y."/>
            <person name="Kawachi M."/>
            <person name="Noguchi H."/>
            <person name="Minakuchi Y."/>
            <person name="Umen J.G."/>
            <person name="Toyoda A."/>
            <person name="Nozaki H."/>
        </authorList>
    </citation>
    <scope>NUCLEOTIDE SEQUENCE</scope>
    <source>
        <strain evidence="13">NIES-3780</strain>
    </source>
</reference>
<dbReference type="PANTHER" id="PTHR43178">
    <property type="entry name" value="DIHYDROLIPOAMIDE ACETYLTRANSFERASE COMPONENT OF PYRUVATE DEHYDROGENASE COMPLEX"/>
    <property type="match status" value="1"/>
</dbReference>
<evidence type="ECO:0000256" key="5">
    <source>
        <dbReference type="ARBA" id="ARBA00022823"/>
    </source>
</evidence>
<dbReference type="GO" id="GO:0005759">
    <property type="term" value="C:mitochondrial matrix"/>
    <property type="evidence" value="ECO:0007669"/>
    <property type="project" value="UniProtKB-SubCell"/>
</dbReference>
<dbReference type="Gene3D" id="3.30.559.10">
    <property type="entry name" value="Chloramphenicol acetyltransferase-like domain"/>
    <property type="match status" value="1"/>
</dbReference>
<dbReference type="InterPro" id="IPR000089">
    <property type="entry name" value="Biotin_lipoyl"/>
</dbReference>
<keyword evidence="6" id="KW-0809">Transit peptide</keyword>
<feature type="region of interest" description="Disordered" evidence="10">
    <location>
        <begin position="286"/>
        <end position="313"/>
    </location>
</feature>
<dbReference type="InterPro" id="IPR001078">
    <property type="entry name" value="2-oxoacid_DH_actylTfrase"/>
</dbReference>
<sequence>MNSGIGPLFMIRSLSNINRLSQLYYALPLRGHVERGLSPAGVPEVPLLARLFAKLVSFPLAQTGEGISECELVSWAVKPGDVVGPFDKLCDVQSDKAAIEITSRYAGKVLALHHVVGAMVKVGAPLVDIEVADDVQVAAEHLAAASANPALSTAVISGSNGGNGSSTAPHTVTVTTAKVAVQVTAEATPTMVATAAPPLPTAGRSTMAAPAAAAAVPVPQSSVAEASLPSQAAPAFGSGSGSGRFRVQASPAVRIFARENGVDLGLVAGTGPGGRITRADVLQHMEQPLQGGRRPDAGTVPAGWPRTAEEEDGDGSVVLQASDFLGAPGTALQAAAVVAASGGGGGGATATGQRLSRARVGVEELLAQYKRLVPSSATSPPPRGVAAVGSGAGEARSHVVPLRGYRRAMVTSMTAAASVPVFHFHDEVAMDRLLAVREALRGDVTLRTTGLKLTVLPLLVKALSAALNQHPHINASLAPGGTELLLHPHHNIGVAMATPNGLVVPNIKQVESKSIAQVAAELHVLQQLAAAGRLPAESLTGGTITVSNIGTIGGTYATPIVNPPEVAIVALGRMHLVPKYPSGPGVQGNCGGYRAGASLLPQAAATTMTAAGGSGGVGASARWGLEGQVGGGAAAPIPVPVTVMPVSWGADHRVVDGAALASFSNTWTEFLEQPDKLLLHLA</sequence>
<dbReference type="PROSITE" id="PS50968">
    <property type="entry name" value="BIOTINYL_LIPOYL"/>
    <property type="match status" value="1"/>
</dbReference>
<evidence type="ECO:0000256" key="1">
    <source>
        <dbReference type="ARBA" id="ARBA00001938"/>
    </source>
</evidence>
<dbReference type="CDD" id="cd06849">
    <property type="entry name" value="lipoyl_domain"/>
    <property type="match status" value="1"/>
</dbReference>
<dbReference type="PROSITE" id="PS51826">
    <property type="entry name" value="PSBD"/>
    <property type="match status" value="1"/>
</dbReference>
<dbReference type="InterPro" id="IPR011053">
    <property type="entry name" value="Single_hybrid_motif"/>
</dbReference>
<evidence type="ECO:0000256" key="7">
    <source>
        <dbReference type="ARBA" id="ARBA00023128"/>
    </source>
</evidence>
<comment type="subcellular location">
    <subcellularLocation>
        <location evidence="2">Mitochondrion matrix</location>
    </subcellularLocation>
</comment>
<evidence type="ECO:0000313" key="13">
    <source>
        <dbReference type="EMBL" id="GIL63245.1"/>
    </source>
</evidence>
<proteinExistence type="inferred from homology"/>
<dbReference type="Pfam" id="PF00364">
    <property type="entry name" value="Biotin_lipoyl"/>
    <property type="match status" value="1"/>
</dbReference>
<evidence type="ECO:0000256" key="3">
    <source>
        <dbReference type="ARBA" id="ARBA00007317"/>
    </source>
</evidence>
<evidence type="ECO:0000259" key="11">
    <source>
        <dbReference type="PROSITE" id="PS50968"/>
    </source>
</evidence>
<dbReference type="EMBL" id="BNCO01000056">
    <property type="protein sequence ID" value="GIL63245.1"/>
    <property type="molecule type" value="Genomic_DNA"/>
</dbReference>
<dbReference type="Gene3D" id="2.40.50.100">
    <property type="match status" value="1"/>
</dbReference>
<feature type="domain" description="Lipoyl-binding" evidence="11">
    <location>
        <begin position="53"/>
        <end position="130"/>
    </location>
</feature>
<dbReference type="GO" id="GO:0031405">
    <property type="term" value="F:lipoic acid binding"/>
    <property type="evidence" value="ECO:0007669"/>
    <property type="project" value="TreeGrafter"/>
</dbReference>
<keyword evidence="4 9" id="KW-0808">Transferase</keyword>
<comment type="caution">
    <text evidence="13">The sequence shown here is derived from an EMBL/GenBank/DDBJ whole genome shotgun (WGS) entry which is preliminary data.</text>
</comment>
<gene>
    <name evidence="13" type="ORF">Vafri_17350</name>
</gene>
<evidence type="ECO:0000256" key="6">
    <source>
        <dbReference type="ARBA" id="ARBA00022946"/>
    </source>
</evidence>
<dbReference type="InterPro" id="IPR050743">
    <property type="entry name" value="2-oxoacid_DH_E2_comp"/>
</dbReference>
<evidence type="ECO:0000256" key="9">
    <source>
        <dbReference type="RuleBase" id="RU003423"/>
    </source>
</evidence>
<accession>A0A8J4FAM4</accession>
<dbReference type="SUPFAM" id="SSF52777">
    <property type="entry name" value="CoA-dependent acyltransferases"/>
    <property type="match status" value="2"/>
</dbReference>
<dbReference type="EC" id="2.3.1.-" evidence="9"/>
<dbReference type="AlphaFoldDB" id="A0A8J4FAM4"/>